<keyword evidence="6" id="KW-0067">ATP-binding</keyword>
<evidence type="ECO:0000256" key="10">
    <source>
        <dbReference type="SAM" id="MobiDB-lite"/>
    </source>
</evidence>
<dbReference type="GO" id="GO:0015421">
    <property type="term" value="F:ABC-type oligopeptide transporter activity"/>
    <property type="evidence" value="ECO:0007669"/>
    <property type="project" value="TreeGrafter"/>
</dbReference>
<evidence type="ECO:0000256" key="1">
    <source>
        <dbReference type="ARBA" id="ARBA00004127"/>
    </source>
</evidence>
<dbReference type="PROSITE" id="PS50893">
    <property type="entry name" value="ABC_TRANSPORTER_2"/>
    <property type="match status" value="1"/>
</dbReference>
<feature type="domain" description="ABC transmembrane type-1" evidence="13">
    <location>
        <begin position="306"/>
        <end position="615"/>
    </location>
</feature>
<proteinExistence type="inferred from homology"/>
<dbReference type="InterPro" id="IPR027417">
    <property type="entry name" value="P-loop_NTPase"/>
</dbReference>
<comment type="similarity">
    <text evidence="2">Belongs to the ABC transporter superfamily. ABCB family. MHC peptide exporter (TC 3.A.1.209) subfamily.</text>
</comment>
<gene>
    <name evidence="14" type="ORF">HAKA00212_LOCUS20732</name>
</gene>
<dbReference type="PROSITE" id="PS00211">
    <property type="entry name" value="ABC_TRANSPORTER_1"/>
    <property type="match status" value="1"/>
</dbReference>
<evidence type="ECO:0000313" key="14">
    <source>
        <dbReference type="EMBL" id="CAE0641902.1"/>
    </source>
</evidence>
<dbReference type="InterPro" id="IPR003593">
    <property type="entry name" value="AAA+_ATPase"/>
</dbReference>
<evidence type="ECO:0000256" key="8">
    <source>
        <dbReference type="ARBA" id="ARBA00022989"/>
    </source>
</evidence>
<dbReference type="InterPro" id="IPR039421">
    <property type="entry name" value="Type_1_exporter"/>
</dbReference>
<dbReference type="Pfam" id="PF00005">
    <property type="entry name" value="ABC_tran"/>
    <property type="match status" value="1"/>
</dbReference>
<evidence type="ECO:0000259" key="13">
    <source>
        <dbReference type="PROSITE" id="PS50929"/>
    </source>
</evidence>
<evidence type="ECO:0000256" key="3">
    <source>
        <dbReference type="ARBA" id="ARBA00022448"/>
    </source>
</evidence>
<keyword evidence="7" id="KW-1278">Translocase</keyword>
<dbReference type="GO" id="GO:0005524">
    <property type="term" value="F:ATP binding"/>
    <property type="evidence" value="ECO:0007669"/>
    <property type="project" value="UniProtKB-KW"/>
</dbReference>
<dbReference type="Gene3D" id="1.20.1560.10">
    <property type="entry name" value="ABC transporter type 1, transmembrane domain"/>
    <property type="match status" value="1"/>
</dbReference>
<dbReference type="InterPro" id="IPR036640">
    <property type="entry name" value="ABC1_TM_sf"/>
</dbReference>
<feature type="transmembrane region" description="Helical" evidence="11">
    <location>
        <begin position="305"/>
        <end position="330"/>
    </location>
</feature>
<dbReference type="FunFam" id="3.40.50.300:FF:000140">
    <property type="entry name" value="Lipid A export ATP-binding/permease protein MsbA"/>
    <property type="match status" value="1"/>
</dbReference>
<dbReference type="GO" id="GO:0016020">
    <property type="term" value="C:membrane"/>
    <property type="evidence" value="ECO:0007669"/>
    <property type="project" value="InterPro"/>
</dbReference>
<dbReference type="InterPro" id="IPR017871">
    <property type="entry name" value="ABC_transporter-like_CS"/>
</dbReference>
<dbReference type="Gene3D" id="3.40.50.300">
    <property type="entry name" value="P-loop containing nucleotide triphosphate hydrolases"/>
    <property type="match status" value="1"/>
</dbReference>
<feature type="region of interest" description="Disordered" evidence="10">
    <location>
        <begin position="1"/>
        <end position="36"/>
    </location>
</feature>
<dbReference type="Pfam" id="PF00664">
    <property type="entry name" value="ABC_membrane"/>
    <property type="match status" value="1"/>
</dbReference>
<evidence type="ECO:0000259" key="12">
    <source>
        <dbReference type="PROSITE" id="PS50893"/>
    </source>
</evidence>
<dbReference type="SUPFAM" id="SSF52540">
    <property type="entry name" value="P-loop containing nucleoside triphosphate hydrolases"/>
    <property type="match status" value="1"/>
</dbReference>
<evidence type="ECO:0008006" key="15">
    <source>
        <dbReference type="Google" id="ProtNLM"/>
    </source>
</evidence>
<feature type="transmembrane region" description="Helical" evidence="11">
    <location>
        <begin position="371"/>
        <end position="393"/>
    </location>
</feature>
<dbReference type="PANTHER" id="PTHR43394:SF1">
    <property type="entry name" value="ATP-BINDING CASSETTE SUB-FAMILY B MEMBER 10, MITOCHONDRIAL"/>
    <property type="match status" value="1"/>
</dbReference>
<comment type="subcellular location">
    <subcellularLocation>
        <location evidence="1">Endomembrane system</location>
        <topology evidence="1">Multi-pass membrane protein</topology>
    </subcellularLocation>
</comment>
<feature type="domain" description="ABC transporter" evidence="12">
    <location>
        <begin position="647"/>
        <end position="886"/>
    </location>
</feature>
<dbReference type="GO" id="GO:0012505">
    <property type="term" value="C:endomembrane system"/>
    <property type="evidence" value="ECO:0007669"/>
    <property type="project" value="UniProtKB-SubCell"/>
</dbReference>
<dbReference type="SUPFAM" id="SSF90123">
    <property type="entry name" value="ABC transporter transmembrane region"/>
    <property type="match status" value="1"/>
</dbReference>
<dbReference type="InterPro" id="IPR003439">
    <property type="entry name" value="ABC_transporter-like_ATP-bd"/>
</dbReference>
<evidence type="ECO:0000256" key="2">
    <source>
        <dbReference type="ARBA" id="ARBA00006493"/>
    </source>
</evidence>
<feature type="transmembrane region" description="Helical" evidence="11">
    <location>
        <begin position="470"/>
        <end position="492"/>
    </location>
</feature>
<organism evidence="14">
    <name type="scientific">Heterosigma akashiwo</name>
    <name type="common">Chromophytic alga</name>
    <name type="synonym">Heterosigma carterae</name>
    <dbReference type="NCBI Taxonomy" id="2829"/>
    <lineage>
        <taxon>Eukaryota</taxon>
        <taxon>Sar</taxon>
        <taxon>Stramenopiles</taxon>
        <taxon>Ochrophyta</taxon>
        <taxon>Raphidophyceae</taxon>
        <taxon>Chattonellales</taxon>
        <taxon>Chattonellaceae</taxon>
        <taxon>Heterosigma</taxon>
    </lineage>
</organism>
<evidence type="ECO:0000256" key="7">
    <source>
        <dbReference type="ARBA" id="ARBA00022967"/>
    </source>
</evidence>
<evidence type="ECO:0000256" key="6">
    <source>
        <dbReference type="ARBA" id="ARBA00022840"/>
    </source>
</evidence>
<dbReference type="Gene3D" id="2.100.10.30">
    <property type="entry name" value="Jacalin-like lectin domain"/>
    <property type="match status" value="1"/>
</dbReference>
<protein>
    <recommendedName>
        <fullName evidence="15">ABC transporter domain-containing protein</fullName>
    </recommendedName>
</protein>
<keyword evidence="5" id="KW-0547">Nucleotide-binding</keyword>
<dbReference type="AlphaFoldDB" id="A0A7S3Y5R3"/>
<dbReference type="InterPro" id="IPR036404">
    <property type="entry name" value="Jacalin-like_lectin_dom_sf"/>
</dbReference>
<keyword evidence="4 11" id="KW-0812">Transmembrane</keyword>
<keyword evidence="9 11" id="KW-0472">Membrane</keyword>
<name>A0A7S3Y5R3_HETAK</name>
<dbReference type="SMART" id="SM00382">
    <property type="entry name" value="AAA"/>
    <property type="match status" value="1"/>
</dbReference>
<evidence type="ECO:0000256" key="5">
    <source>
        <dbReference type="ARBA" id="ARBA00022741"/>
    </source>
</evidence>
<evidence type="ECO:0000256" key="11">
    <source>
        <dbReference type="SAM" id="Phobius"/>
    </source>
</evidence>
<sequence length="899" mass="99398">MAPVPDFSEQYSPLLLTPTTNSCEGEEGFSKQPTTPEKRLAKITIKRGVGIDQIKFTYTNRKDWSAGHDEGKEDPRIAVMTQGEFLVKVTHERLINNASAGAAVEFETNKGRVFAYNPRALATKRESERTTLVAKPGHEIIALTIRNGQMVGIQEQKVPSGEDVEHAPSWFTVMAFAADDDKHQDLEAELLTKEWHFSCKSEAMKKWQFIQRKVKAGVTSVSSMKKEDDLNLTTSECGAAAVLLDTKKMRVERQAGPEKQLQTLLQRAQETGYYLSHADEDGVSLLRTLTMLVKVLNDPSDVRNFVMVVAFLVVSFYMDLSASMLTGLVLTSVTDSSTSVTADTTNSWAVSKVCRYAVTCEAGDAPSYRQAVILAFLIVKVLESFFYVLNVWVHHRACADKNRALKLKSFNHVLSLDQAFFDTKTTTEIRGAMNADALNNLITWNIPYLVTLSLKLVMVFYFLFSINVRLAAITLVAMLMIKLGVLDTLGHYEQVFHKLMQKIRIDRDQIEAETFSTMATVKLFSKEWYHAERFSESTNRLMDTTNTEVLYRCVREFLYGAAKTATFCLVLLQSAAALQGPGGPSAAGLTSFFLMFQEVLNLIGRIKWHYDLLNREFSDIERFLELMKREPAIRPGGAKPPGVQGEVEFRGVHFAYPARPGERVLKGLDLLLAPNKVTAVVGESGAGKSTLAKLLLRLYDPQEGAVLLDGVPLGDYDPNHLHDHVAIVSQNPELRNASLYDNIAYGAPGRAPPPRAKVLAAARLARCHGFISKFAAGYDTFAGAGGAQLSGGQRQRVSIARAALRDPRVLVLDEATSALDAENEEEVQRALEGLMAGRTTVVIAHRLSTIKNADEVVCMRGGAVEERGTHAELMARRGAYFRLVSKQMMGVPAETPAQA</sequence>
<evidence type="ECO:0000256" key="9">
    <source>
        <dbReference type="ARBA" id="ARBA00023136"/>
    </source>
</evidence>
<dbReference type="InterPro" id="IPR011527">
    <property type="entry name" value="ABC1_TM_dom"/>
</dbReference>
<keyword evidence="8 11" id="KW-1133">Transmembrane helix</keyword>
<accession>A0A7S3Y5R3</accession>
<dbReference type="PROSITE" id="PS50929">
    <property type="entry name" value="ABC_TM1F"/>
    <property type="match status" value="1"/>
</dbReference>
<evidence type="ECO:0000256" key="4">
    <source>
        <dbReference type="ARBA" id="ARBA00022692"/>
    </source>
</evidence>
<dbReference type="PANTHER" id="PTHR43394">
    <property type="entry name" value="ATP-DEPENDENT PERMEASE MDL1, MITOCHONDRIAL"/>
    <property type="match status" value="1"/>
</dbReference>
<dbReference type="GO" id="GO:0016887">
    <property type="term" value="F:ATP hydrolysis activity"/>
    <property type="evidence" value="ECO:0007669"/>
    <property type="project" value="InterPro"/>
</dbReference>
<dbReference type="EMBL" id="HBIU01046171">
    <property type="protein sequence ID" value="CAE0641902.1"/>
    <property type="molecule type" value="Transcribed_RNA"/>
</dbReference>
<reference evidence="14" key="1">
    <citation type="submission" date="2021-01" db="EMBL/GenBank/DDBJ databases">
        <authorList>
            <person name="Corre E."/>
            <person name="Pelletier E."/>
            <person name="Niang G."/>
            <person name="Scheremetjew M."/>
            <person name="Finn R."/>
            <person name="Kale V."/>
            <person name="Holt S."/>
            <person name="Cochrane G."/>
            <person name="Meng A."/>
            <person name="Brown T."/>
            <person name="Cohen L."/>
        </authorList>
    </citation>
    <scope>NUCLEOTIDE SEQUENCE</scope>
    <source>
        <strain evidence="14">CCMP3107</strain>
    </source>
</reference>
<keyword evidence="3" id="KW-0813">Transport</keyword>